<dbReference type="KEGG" id="aqg:HRU87_03610"/>
<dbReference type="Gene3D" id="3.40.50.300">
    <property type="entry name" value="P-loop containing nucleotide triphosphate hydrolases"/>
    <property type="match status" value="1"/>
</dbReference>
<evidence type="ECO:0000313" key="14">
    <source>
        <dbReference type="Proteomes" id="UP000501003"/>
    </source>
</evidence>
<proteinExistence type="inferred from homology"/>
<dbReference type="NCBIfam" id="TIGR03263">
    <property type="entry name" value="guanyl_kin"/>
    <property type="match status" value="1"/>
</dbReference>
<evidence type="ECO:0000256" key="11">
    <source>
        <dbReference type="HAMAP-Rule" id="MF_00328"/>
    </source>
</evidence>
<gene>
    <name evidence="11 13" type="primary">gmk</name>
    <name evidence="13" type="ORF">HRU87_03610</name>
</gene>
<feature type="binding site" evidence="11">
    <location>
        <begin position="8"/>
        <end position="15"/>
    </location>
    <ligand>
        <name>ATP</name>
        <dbReference type="ChEBI" id="CHEBI:30616"/>
    </ligand>
</feature>
<evidence type="ECO:0000256" key="7">
    <source>
        <dbReference type="ARBA" id="ARBA00022777"/>
    </source>
</evidence>
<dbReference type="GO" id="GO:0005829">
    <property type="term" value="C:cytosol"/>
    <property type="evidence" value="ECO:0007669"/>
    <property type="project" value="TreeGrafter"/>
</dbReference>
<dbReference type="PANTHER" id="PTHR23117:SF13">
    <property type="entry name" value="GUANYLATE KINASE"/>
    <property type="match status" value="1"/>
</dbReference>
<evidence type="ECO:0000256" key="1">
    <source>
        <dbReference type="ARBA" id="ARBA00003531"/>
    </source>
</evidence>
<keyword evidence="5 11" id="KW-0808">Transferase</keyword>
<keyword evidence="8 11" id="KW-0067">ATP-binding</keyword>
<evidence type="ECO:0000256" key="8">
    <source>
        <dbReference type="ARBA" id="ARBA00022840"/>
    </source>
</evidence>
<evidence type="ECO:0000259" key="12">
    <source>
        <dbReference type="PROSITE" id="PS50052"/>
    </source>
</evidence>
<dbReference type="PROSITE" id="PS50052">
    <property type="entry name" value="GUANYLATE_KINASE_2"/>
    <property type="match status" value="1"/>
</dbReference>
<dbReference type="InterPro" id="IPR027417">
    <property type="entry name" value="P-loop_NTPase"/>
</dbReference>
<keyword evidence="14" id="KW-1185">Reference proteome</keyword>
<dbReference type="Gene3D" id="3.30.63.10">
    <property type="entry name" value="Guanylate Kinase phosphate binding domain"/>
    <property type="match status" value="1"/>
</dbReference>
<dbReference type="Proteomes" id="UP000501003">
    <property type="component" value="Chromosome"/>
</dbReference>
<feature type="domain" description="Guanylate kinase-like" evidence="12">
    <location>
        <begin position="1"/>
        <end position="180"/>
    </location>
</feature>
<dbReference type="InterPro" id="IPR017665">
    <property type="entry name" value="Guanylate_kinase"/>
</dbReference>
<evidence type="ECO:0000313" key="13">
    <source>
        <dbReference type="EMBL" id="QKJ25280.1"/>
    </source>
</evidence>
<dbReference type="SMART" id="SM00072">
    <property type="entry name" value="GuKc"/>
    <property type="match status" value="1"/>
</dbReference>
<organism evidence="13 14">
    <name type="scientific">Aquiluna borgnonia</name>
    <dbReference type="NCBI Taxonomy" id="2499157"/>
    <lineage>
        <taxon>Bacteria</taxon>
        <taxon>Bacillati</taxon>
        <taxon>Actinomycetota</taxon>
        <taxon>Actinomycetes</taxon>
        <taxon>Micrococcales</taxon>
        <taxon>Microbacteriaceae</taxon>
        <taxon>Luna cluster</taxon>
        <taxon>Luna-1 subcluster</taxon>
        <taxon>Aquiluna</taxon>
    </lineage>
</organism>
<comment type="subcellular location">
    <subcellularLocation>
        <location evidence="11">Cytoplasm</location>
    </subcellularLocation>
</comment>
<comment type="similarity">
    <text evidence="2 11">Belongs to the guanylate kinase family.</text>
</comment>
<evidence type="ECO:0000256" key="9">
    <source>
        <dbReference type="ARBA" id="ARBA00030128"/>
    </source>
</evidence>
<dbReference type="EC" id="2.7.4.8" evidence="3 11"/>
<name>A0A7D4UIA9_9MICO</name>
<keyword evidence="7 11" id="KW-0418">Kinase</keyword>
<dbReference type="AlphaFoldDB" id="A0A7D4UIA9"/>
<dbReference type="SUPFAM" id="SSF52540">
    <property type="entry name" value="P-loop containing nucleoside triphosphate hydrolases"/>
    <property type="match status" value="1"/>
</dbReference>
<dbReference type="PANTHER" id="PTHR23117">
    <property type="entry name" value="GUANYLATE KINASE-RELATED"/>
    <property type="match status" value="1"/>
</dbReference>
<reference evidence="13 14" key="1">
    <citation type="submission" date="2020-05" db="EMBL/GenBank/DDBJ databases">
        <title>Aquirufa sp. strain 15G-AUS-rot a new Aquirufa species.</title>
        <authorList>
            <person name="Pitt A."/>
            <person name="Hahn M.W."/>
        </authorList>
    </citation>
    <scope>NUCLEOTIDE SEQUENCE [LARGE SCALE GENOMIC DNA]</scope>
    <source>
        <strain evidence="13 14">15G-AUS-rot</strain>
    </source>
</reference>
<dbReference type="HAMAP" id="MF_00328">
    <property type="entry name" value="Guanylate_kinase"/>
    <property type="match status" value="1"/>
</dbReference>
<protein>
    <recommendedName>
        <fullName evidence="4 11">Guanylate kinase</fullName>
        <ecNumber evidence="3 11">2.7.4.8</ecNumber>
    </recommendedName>
    <alternativeName>
        <fullName evidence="9 11">GMP kinase</fullName>
    </alternativeName>
</protein>
<evidence type="ECO:0000256" key="3">
    <source>
        <dbReference type="ARBA" id="ARBA00012961"/>
    </source>
</evidence>
<dbReference type="PROSITE" id="PS00856">
    <property type="entry name" value="GUANYLATE_KINASE_1"/>
    <property type="match status" value="1"/>
</dbReference>
<accession>A0A7D4UIA9</accession>
<keyword evidence="6 11" id="KW-0547">Nucleotide-binding</keyword>
<evidence type="ECO:0000256" key="6">
    <source>
        <dbReference type="ARBA" id="ARBA00022741"/>
    </source>
</evidence>
<keyword evidence="11" id="KW-0963">Cytoplasm</keyword>
<dbReference type="InterPro" id="IPR020590">
    <property type="entry name" value="Guanylate_kinase_CS"/>
</dbReference>
<dbReference type="GO" id="GO:0005524">
    <property type="term" value="F:ATP binding"/>
    <property type="evidence" value="ECO:0007669"/>
    <property type="project" value="UniProtKB-UniRule"/>
</dbReference>
<comment type="function">
    <text evidence="1 11">Essential for recycling GMP and indirectly, cGMP.</text>
</comment>
<evidence type="ECO:0000256" key="4">
    <source>
        <dbReference type="ARBA" id="ARBA00016296"/>
    </source>
</evidence>
<evidence type="ECO:0000256" key="5">
    <source>
        <dbReference type="ARBA" id="ARBA00022679"/>
    </source>
</evidence>
<dbReference type="GO" id="GO:0004385">
    <property type="term" value="F:GMP kinase activity"/>
    <property type="evidence" value="ECO:0007669"/>
    <property type="project" value="UniProtKB-UniRule"/>
</dbReference>
<comment type="catalytic activity">
    <reaction evidence="10 11">
        <text>GMP + ATP = GDP + ADP</text>
        <dbReference type="Rhea" id="RHEA:20780"/>
        <dbReference type="ChEBI" id="CHEBI:30616"/>
        <dbReference type="ChEBI" id="CHEBI:58115"/>
        <dbReference type="ChEBI" id="CHEBI:58189"/>
        <dbReference type="ChEBI" id="CHEBI:456216"/>
        <dbReference type="EC" id="2.7.4.8"/>
    </reaction>
</comment>
<dbReference type="InterPro" id="IPR008145">
    <property type="entry name" value="GK/Ca_channel_bsu"/>
</dbReference>
<dbReference type="RefSeq" id="WP_173493577.1">
    <property type="nucleotide sequence ID" value="NZ_CP054056.1"/>
</dbReference>
<dbReference type="InterPro" id="IPR008144">
    <property type="entry name" value="Guanylate_kin-like_dom"/>
</dbReference>
<dbReference type="FunFam" id="3.30.63.10:FF:000002">
    <property type="entry name" value="Guanylate kinase 1"/>
    <property type="match status" value="1"/>
</dbReference>
<dbReference type="EMBL" id="CP054056">
    <property type="protein sequence ID" value="QKJ25280.1"/>
    <property type="molecule type" value="Genomic_DNA"/>
</dbReference>
<evidence type="ECO:0000256" key="2">
    <source>
        <dbReference type="ARBA" id="ARBA00005790"/>
    </source>
</evidence>
<evidence type="ECO:0000256" key="10">
    <source>
        <dbReference type="ARBA" id="ARBA00048594"/>
    </source>
</evidence>
<dbReference type="CDD" id="cd00071">
    <property type="entry name" value="GMPK"/>
    <property type="match status" value="1"/>
</dbReference>
<sequence length="186" mass="21082">MSLIVLAGPAGVGKGSIVRWILENRNDFTVSVSATTRDPRPGEVDGVHYHFVTNDQFENLMAEGRMLEWAKVHGANYYGTMRAELERAEAEDKHLLLEIDLQGARQVAHLMPNAIQIFIHPPSFEELERRLRSRATETESQIQTRLETARMELANAGEFQYQVINENLEQCALEILGLVRSHEGQK</sequence>
<dbReference type="Pfam" id="PF00625">
    <property type="entry name" value="Guanylate_kin"/>
    <property type="match status" value="1"/>
</dbReference>